<feature type="signal peptide" evidence="1">
    <location>
        <begin position="1"/>
        <end position="21"/>
    </location>
</feature>
<gene>
    <name evidence="2" type="ORF">C7383_10536</name>
</gene>
<comment type="caution">
    <text evidence="2">The sequence shown here is derived from an EMBL/GenBank/DDBJ whole genome shotgun (WGS) entry which is preliminary data.</text>
</comment>
<sequence length="200" mass="23024">MRKHLIILCLSALVLSGCASATDDSCFLDNYVAYENESILPGKMKWFISQDEVIDQMKLGEDVRERDDGQLVADNLSIPDVNQDDEKHVRFYFENGRFVSWEIFILTKSDARCEALFTGIIEWGKKNLPEPQVNTALWDESTDYILGQYREDENVSFIWNAEDMSYLRIDMTVQAEYLDDVYNIINLSGSAPREVPEGKQ</sequence>
<evidence type="ECO:0000313" key="3">
    <source>
        <dbReference type="Proteomes" id="UP000245412"/>
    </source>
</evidence>
<evidence type="ECO:0008006" key="4">
    <source>
        <dbReference type="Google" id="ProtNLM"/>
    </source>
</evidence>
<dbReference type="RefSeq" id="WP_109626073.1">
    <property type="nucleotide sequence ID" value="NZ_JANKBI010000003.1"/>
</dbReference>
<accession>A0AB73T589</accession>
<protein>
    <recommendedName>
        <fullName evidence="4">Lipoprotein</fullName>
    </recommendedName>
</protein>
<proteinExistence type="predicted"/>
<name>A0AB73T589_9FIRM</name>
<keyword evidence="1" id="KW-0732">Signal</keyword>
<dbReference type="Proteomes" id="UP000245412">
    <property type="component" value="Unassembled WGS sequence"/>
</dbReference>
<organism evidence="2 3">
    <name type="scientific">Murimonas intestini</name>
    <dbReference type="NCBI Taxonomy" id="1337051"/>
    <lineage>
        <taxon>Bacteria</taxon>
        <taxon>Bacillati</taxon>
        <taxon>Bacillota</taxon>
        <taxon>Clostridia</taxon>
        <taxon>Lachnospirales</taxon>
        <taxon>Lachnospiraceae</taxon>
        <taxon>Murimonas</taxon>
    </lineage>
</organism>
<reference evidence="2 3" key="1">
    <citation type="submission" date="2018-05" db="EMBL/GenBank/DDBJ databases">
        <authorList>
            <person name="Goeker M."/>
            <person name="Huntemann M."/>
            <person name="Clum A."/>
            <person name="Pillay M."/>
            <person name="Palaniappan K."/>
            <person name="Varghese N."/>
            <person name="Mikhailova N."/>
            <person name="Stamatis D."/>
            <person name="Reddy T."/>
            <person name="Daum C."/>
            <person name="Shapiro N."/>
            <person name="Ivanova N."/>
            <person name="Kyrpides N."/>
            <person name="Woyke T."/>
        </authorList>
    </citation>
    <scope>NUCLEOTIDE SEQUENCE [LARGE SCALE GENOMIC DNA]</scope>
    <source>
        <strain evidence="2 3">DSM 26524</strain>
    </source>
</reference>
<feature type="chain" id="PRO_5044506388" description="Lipoprotein" evidence="1">
    <location>
        <begin position="22"/>
        <end position="200"/>
    </location>
</feature>
<dbReference type="EMBL" id="QGGY01000005">
    <property type="protein sequence ID" value="PWJ76003.1"/>
    <property type="molecule type" value="Genomic_DNA"/>
</dbReference>
<dbReference type="PROSITE" id="PS51257">
    <property type="entry name" value="PROKAR_LIPOPROTEIN"/>
    <property type="match status" value="1"/>
</dbReference>
<evidence type="ECO:0000256" key="1">
    <source>
        <dbReference type="SAM" id="SignalP"/>
    </source>
</evidence>
<keyword evidence="3" id="KW-1185">Reference proteome</keyword>
<evidence type="ECO:0000313" key="2">
    <source>
        <dbReference type="EMBL" id="PWJ76003.1"/>
    </source>
</evidence>
<dbReference type="AlphaFoldDB" id="A0AB73T589"/>